<dbReference type="PANTHER" id="PTHR46250">
    <property type="entry name" value="MYB/SANT-LIKE DNA-BINDING DOMAIN PROTEIN-RELATED"/>
    <property type="match status" value="1"/>
</dbReference>
<comment type="caution">
    <text evidence="1">The sequence shown here is derived from an EMBL/GenBank/DDBJ whole genome shotgun (WGS) entry which is preliminary data.</text>
</comment>
<dbReference type="AlphaFoldDB" id="A0A7J9DQZ7"/>
<protein>
    <submittedName>
        <fullName evidence="1">Uncharacterized protein</fullName>
    </submittedName>
</protein>
<evidence type="ECO:0000313" key="1">
    <source>
        <dbReference type="EMBL" id="MBA0763160.1"/>
    </source>
</evidence>
<gene>
    <name evidence="1" type="ORF">Gotri_012665</name>
</gene>
<sequence>MLENFLPHVMLKAKPNLESGIRQLFTTCEIEKTIAALDETSIGRWLLLKMLSIGKDAQTTIDIVKEIDAEDVVIAKSLEEGNNYHGCEDDVSLDEMDVSATQSQPSTPNQDNAATLLGGNILTVGLELSRSIASEIIFQRNSEMVIQESAQKLYMALCEVEGLTEDERYHALSKIPDHPMQMLVFFSVPSSV</sequence>
<accession>A0A7J9DQZ7</accession>
<name>A0A7J9DQZ7_9ROSI</name>
<keyword evidence="2" id="KW-1185">Reference proteome</keyword>
<evidence type="ECO:0000313" key="2">
    <source>
        <dbReference type="Proteomes" id="UP000593568"/>
    </source>
</evidence>
<proteinExistence type="predicted"/>
<dbReference type="Proteomes" id="UP000593568">
    <property type="component" value="Unassembled WGS sequence"/>
</dbReference>
<reference evidence="1 2" key="1">
    <citation type="journal article" date="2019" name="Genome Biol. Evol.">
        <title>Insights into the evolution of the New World diploid cottons (Gossypium, subgenus Houzingenia) based on genome sequencing.</title>
        <authorList>
            <person name="Grover C.E."/>
            <person name="Arick M.A. 2nd"/>
            <person name="Thrash A."/>
            <person name="Conover J.L."/>
            <person name="Sanders W.S."/>
            <person name="Peterson D.G."/>
            <person name="Frelichowski J.E."/>
            <person name="Scheffler J.A."/>
            <person name="Scheffler B.E."/>
            <person name="Wendel J.F."/>
        </authorList>
    </citation>
    <scope>NUCLEOTIDE SEQUENCE [LARGE SCALE GENOMIC DNA]</scope>
    <source>
        <strain evidence="1">8</strain>
        <tissue evidence="1">Leaf</tissue>
    </source>
</reference>
<dbReference type="PANTHER" id="PTHR46250:SF17">
    <property type="entry name" value="MYB_SANT-LIKE DOMAIN-CONTAINING PROTEIN"/>
    <property type="match status" value="1"/>
</dbReference>
<dbReference type="EMBL" id="JABEZW010000004">
    <property type="protein sequence ID" value="MBA0763160.1"/>
    <property type="molecule type" value="Genomic_DNA"/>
</dbReference>
<organism evidence="1 2">
    <name type="scientific">Gossypium trilobum</name>
    <dbReference type="NCBI Taxonomy" id="34281"/>
    <lineage>
        <taxon>Eukaryota</taxon>
        <taxon>Viridiplantae</taxon>
        <taxon>Streptophyta</taxon>
        <taxon>Embryophyta</taxon>
        <taxon>Tracheophyta</taxon>
        <taxon>Spermatophyta</taxon>
        <taxon>Magnoliopsida</taxon>
        <taxon>eudicotyledons</taxon>
        <taxon>Gunneridae</taxon>
        <taxon>Pentapetalae</taxon>
        <taxon>rosids</taxon>
        <taxon>malvids</taxon>
        <taxon>Malvales</taxon>
        <taxon>Malvaceae</taxon>
        <taxon>Malvoideae</taxon>
        <taxon>Gossypium</taxon>
    </lineage>
</organism>